<feature type="compositionally biased region" description="Pro residues" evidence="1">
    <location>
        <begin position="58"/>
        <end position="68"/>
    </location>
</feature>
<feature type="compositionally biased region" description="Basic and acidic residues" evidence="1">
    <location>
        <begin position="90"/>
        <end position="103"/>
    </location>
</feature>
<name>A0A8H3ERX4_9LECA</name>
<evidence type="ECO:0000256" key="2">
    <source>
        <dbReference type="SAM" id="SignalP"/>
    </source>
</evidence>
<comment type="caution">
    <text evidence="3">The sequence shown here is derived from an EMBL/GenBank/DDBJ whole genome shotgun (WGS) entry which is preliminary data.</text>
</comment>
<dbReference type="AlphaFoldDB" id="A0A8H3ERX4"/>
<evidence type="ECO:0000313" key="3">
    <source>
        <dbReference type="EMBL" id="CAF9907806.1"/>
    </source>
</evidence>
<feature type="region of interest" description="Disordered" evidence="1">
    <location>
        <begin position="53"/>
        <end position="234"/>
    </location>
</feature>
<feature type="compositionally biased region" description="Low complexity" evidence="1">
    <location>
        <begin position="133"/>
        <end position="143"/>
    </location>
</feature>
<gene>
    <name evidence="3" type="ORF">GOMPHAMPRED_005991</name>
</gene>
<keyword evidence="2" id="KW-0732">Signal</keyword>
<feature type="chain" id="PRO_5034186524" evidence="2">
    <location>
        <begin position="17"/>
        <end position="234"/>
    </location>
</feature>
<accession>A0A8H3ERX4</accession>
<dbReference type="EMBL" id="CAJPDQ010000004">
    <property type="protein sequence ID" value="CAF9907806.1"/>
    <property type="molecule type" value="Genomic_DNA"/>
</dbReference>
<feature type="signal peptide" evidence="2">
    <location>
        <begin position="1"/>
        <end position="16"/>
    </location>
</feature>
<organism evidence="3 4">
    <name type="scientific">Gomphillus americanus</name>
    <dbReference type="NCBI Taxonomy" id="1940652"/>
    <lineage>
        <taxon>Eukaryota</taxon>
        <taxon>Fungi</taxon>
        <taxon>Dikarya</taxon>
        <taxon>Ascomycota</taxon>
        <taxon>Pezizomycotina</taxon>
        <taxon>Lecanoromycetes</taxon>
        <taxon>OSLEUM clade</taxon>
        <taxon>Ostropomycetidae</taxon>
        <taxon>Ostropales</taxon>
        <taxon>Graphidaceae</taxon>
        <taxon>Gomphilloideae</taxon>
        <taxon>Gomphillus</taxon>
    </lineage>
</organism>
<reference evidence="3" key="1">
    <citation type="submission" date="2021-03" db="EMBL/GenBank/DDBJ databases">
        <authorList>
            <person name="Tagirdzhanova G."/>
        </authorList>
    </citation>
    <scope>NUCLEOTIDE SEQUENCE</scope>
</reference>
<dbReference type="Proteomes" id="UP000664169">
    <property type="component" value="Unassembled WGS sequence"/>
</dbReference>
<keyword evidence="4" id="KW-1185">Reference proteome</keyword>
<protein>
    <submittedName>
        <fullName evidence="3">Uncharacterized protein</fullName>
    </submittedName>
</protein>
<proteinExistence type="predicted"/>
<evidence type="ECO:0000256" key="1">
    <source>
        <dbReference type="SAM" id="MobiDB-lite"/>
    </source>
</evidence>
<evidence type="ECO:0000313" key="4">
    <source>
        <dbReference type="Proteomes" id="UP000664169"/>
    </source>
</evidence>
<sequence length="234" mass="25896">MQLLSLFFFAVRVVVSLSSINTPQSFSPQDTSRSWNRRPYTEPATQIHELKRVLSRSPMPPRHSPGTPPISRRPSIDMAALFILEDSSEDSSKGAKKTPEKKQSGPSSGKPKPDNIAKAPNPSPRTQSKKVSRPSSPHSSSGSDNGFVRLSEMATARIYGSPSSSEDEMARGVGEAQRPRLPRRRWPPSFRQRNPAFRQHYNSPDSAAESDKDRSVDSRNNSPADRITRGRSSS</sequence>